<accession>A0A5D4SYR4</accession>
<dbReference type="STRING" id="79883.GCA_001636495_00082"/>
<evidence type="ECO:0000313" key="2">
    <source>
        <dbReference type="Proteomes" id="UP000322524"/>
    </source>
</evidence>
<name>A0A5D4SYR4_9BACI</name>
<proteinExistence type="predicted"/>
<comment type="caution">
    <text evidence="1">The sequence shown here is derived from an EMBL/GenBank/DDBJ whole genome shotgun (WGS) entry which is preliminary data.</text>
</comment>
<dbReference type="PANTHER" id="PTHR47271:SF2">
    <property type="entry name" value="ARGININE DEIMINASE"/>
    <property type="match status" value="1"/>
</dbReference>
<dbReference type="Pfam" id="PF19420">
    <property type="entry name" value="DDAH_eukar"/>
    <property type="match status" value="1"/>
</dbReference>
<sequence length="284" mass="32389">MSLFSKSPLRPHASSEYDVLHKVILCKPEFMTIREVINETQKKFKNEGIHIEIAMAQHKKFVETLEDHGVEVILLPAMKMFPEQVFTRDIGFTLGNILFVAEMANKIRQGEEDVLKSMLEQQEISYLNLKGDMIEGGDVIINGETVYVGLSNRTNEDAIEHLQSILPHYEVVKVPFKEKYLHLDCVFNIISPNEALYYPEAFTQKEIDILSAQFELIEVTEDEQFTLGTNVLSIGNKKIFSLPVNPNVNEELRKRGFEVIEVDIIEIIKSGGSFRCCTLPILRG</sequence>
<organism evidence="1 2">
    <name type="scientific">Sutcliffiella horikoshii</name>
    <dbReference type="NCBI Taxonomy" id="79883"/>
    <lineage>
        <taxon>Bacteria</taxon>
        <taxon>Bacillati</taxon>
        <taxon>Bacillota</taxon>
        <taxon>Bacilli</taxon>
        <taxon>Bacillales</taxon>
        <taxon>Bacillaceae</taxon>
        <taxon>Sutcliffiella</taxon>
    </lineage>
</organism>
<protein>
    <recommendedName>
        <fullName evidence="3">N-Dimethylarginine dimethylaminohydrolase</fullName>
    </recommendedName>
</protein>
<dbReference type="AlphaFoldDB" id="A0A5D4SYR4"/>
<dbReference type="RefSeq" id="WP_148988919.1">
    <property type="nucleotide sequence ID" value="NZ_VTEV01000005.1"/>
</dbReference>
<dbReference type="Gene3D" id="3.75.10.10">
    <property type="entry name" value="L-arginine/glycine Amidinotransferase, Chain A"/>
    <property type="match status" value="1"/>
</dbReference>
<dbReference type="GO" id="GO:0019546">
    <property type="term" value="P:L-arginine deiminase pathway"/>
    <property type="evidence" value="ECO:0007669"/>
    <property type="project" value="TreeGrafter"/>
</dbReference>
<dbReference type="EMBL" id="VTEV01000005">
    <property type="protein sequence ID" value="TYS67811.1"/>
    <property type="molecule type" value="Genomic_DNA"/>
</dbReference>
<dbReference type="SUPFAM" id="SSF55909">
    <property type="entry name" value="Pentein"/>
    <property type="match status" value="1"/>
</dbReference>
<reference evidence="1 2" key="1">
    <citation type="submission" date="2019-08" db="EMBL/GenBank/DDBJ databases">
        <title>Bacillus genomes from the desert of Cuatro Cienegas, Coahuila.</title>
        <authorList>
            <person name="Olmedo-Alvarez G."/>
        </authorList>
    </citation>
    <scope>NUCLEOTIDE SEQUENCE [LARGE SCALE GENOMIC DNA]</scope>
    <source>
        <strain evidence="1 2">CH28_1T</strain>
    </source>
</reference>
<evidence type="ECO:0008006" key="3">
    <source>
        <dbReference type="Google" id="ProtNLM"/>
    </source>
</evidence>
<dbReference type="PANTHER" id="PTHR47271">
    <property type="entry name" value="ARGININE DEIMINASE"/>
    <property type="match status" value="1"/>
</dbReference>
<evidence type="ECO:0000313" key="1">
    <source>
        <dbReference type="EMBL" id="TYS67811.1"/>
    </source>
</evidence>
<dbReference type="Proteomes" id="UP000322524">
    <property type="component" value="Unassembled WGS sequence"/>
</dbReference>
<dbReference type="GO" id="GO:0016990">
    <property type="term" value="F:arginine deiminase activity"/>
    <property type="evidence" value="ECO:0007669"/>
    <property type="project" value="TreeGrafter"/>
</dbReference>
<dbReference type="OrthoDB" id="9814070at2"/>
<gene>
    <name evidence="1" type="ORF">FZC76_14725</name>
</gene>